<dbReference type="AlphaFoldDB" id="A0A8T0TJF9"/>
<accession>A0A8T0TJF9</accession>
<comment type="caution">
    <text evidence="3">The sequence shown here is derived from an EMBL/GenBank/DDBJ whole genome shotgun (WGS) entry which is preliminary data.</text>
</comment>
<feature type="transmembrane region" description="Helical" evidence="2">
    <location>
        <begin position="151"/>
        <end position="171"/>
    </location>
</feature>
<organism evidence="3 4">
    <name type="scientific">Panicum virgatum</name>
    <name type="common">Blackwell switchgrass</name>
    <dbReference type="NCBI Taxonomy" id="38727"/>
    <lineage>
        <taxon>Eukaryota</taxon>
        <taxon>Viridiplantae</taxon>
        <taxon>Streptophyta</taxon>
        <taxon>Embryophyta</taxon>
        <taxon>Tracheophyta</taxon>
        <taxon>Spermatophyta</taxon>
        <taxon>Magnoliopsida</taxon>
        <taxon>Liliopsida</taxon>
        <taxon>Poales</taxon>
        <taxon>Poaceae</taxon>
        <taxon>PACMAD clade</taxon>
        <taxon>Panicoideae</taxon>
        <taxon>Panicodae</taxon>
        <taxon>Paniceae</taxon>
        <taxon>Panicinae</taxon>
        <taxon>Panicum</taxon>
        <taxon>Panicum sect. Hiantes</taxon>
    </lineage>
</organism>
<sequence>MQCPNWQLQGALQYSSTHTSAAGSLRSMSNLPSMMLGAPTAHHVLLHHLPVRPPRPGSHRGGGGRRRLLSTAAARRDDAAAGGGAEPAEGSSSSGPESLRLTATATATDAKAAPALCKDYSHTLLRSECLEVLGLVDLDSLRRRPRLTVGVTVKASVVLPVLVVLAVLYLADMAKGDVDWTDHLDDVEDVAGD</sequence>
<dbReference type="EMBL" id="CM029043">
    <property type="protein sequence ID" value="KAG2611000.1"/>
    <property type="molecule type" value="Genomic_DNA"/>
</dbReference>
<feature type="compositionally biased region" description="Low complexity" evidence="1">
    <location>
        <begin position="86"/>
        <end position="98"/>
    </location>
</feature>
<evidence type="ECO:0000256" key="2">
    <source>
        <dbReference type="SAM" id="Phobius"/>
    </source>
</evidence>
<protein>
    <submittedName>
        <fullName evidence="3">Uncharacterized protein</fullName>
    </submittedName>
</protein>
<proteinExistence type="predicted"/>
<evidence type="ECO:0000313" key="3">
    <source>
        <dbReference type="EMBL" id="KAG2611000.1"/>
    </source>
</evidence>
<reference evidence="3" key="1">
    <citation type="submission" date="2020-05" db="EMBL/GenBank/DDBJ databases">
        <title>WGS assembly of Panicum virgatum.</title>
        <authorList>
            <person name="Lovell J.T."/>
            <person name="Jenkins J."/>
            <person name="Shu S."/>
            <person name="Juenger T.E."/>
            <person name="Schmutz J."/>
        </authorList>
    </citation>
    <scope>NUCLEOTIDE SEQUENCE</scope>
    <source>
        <strain evidence="3">AP13</strain>
    </source>
</reference>
<gene>
    <name evidence="3" type="ORF">PVAP13_4KG118700</name>
</gene>
<keyword evidence="2" id="KW-0472">Membrane</keyword>
<dbReference type="Proteomes" id="UP000823388">
    <property type="component" value="Chromosome 4K"/>
</dbReference>
<feature type="region of interest" description="Disordered" evidence="1">
    <location>
        <begin position="72"/>
        <end position="98"/>
    </location>
</feature>
<name>A0A8T0TJF9_PANVG</name>
<evidence type="ECO:0000256" key="1">
    <source>
        <dbReference type="SAM" id="MobiDB-lite"/>
    </source>
</evidence>
<keyword evidence="2" id="KW-0812">Transmembrane</keyword>
<keyword evidence="4" id="KW-1185">Reference proteome</keyword>
<keyword evidence="2" id="KW-1133">Transmembrane helix</keyword>
<evidence type="ECO:0000313" key="4">
    <source>
        <dbReference type="Proteomes" id="UP000823388"/>
    </source>
</evidence>